<sequence length="501" mass="54724">MSTEIKSSEMGHDTTSYTIDAESGKVPETKNIETDSYLVTFNTPADPDNPLQWPVAKKWVVTGVLSATGLNRIMVSTIMAPALIDIGSSLHMNQEESVMGMSVYLLATAFGPLVIGPLSEVYGRQPVLHVTNIWFLVWNIICGFANGKGLLIASRLLAGLGASAIYALAGGVLGDIWPSEQRGRSMALYILIPMLGAAVGPIVGGFITEATTWRWIFWSTSILQAVMVAGSFLAFKETYAPIILQRKANLVRRSTGNSQYYTEMEKLASGRSSLWVIQRSLTRPLRLLAFHPIIQAQSLLSAFDYGILYLMLSSFSDLWTTQYGESVAISGLHYIAICLGEIVGVLITGHTMDASFRWLKSRAHGADQPEYRMPLVIPSVILMPVGLLMYGWAAQANTFWLVIDVGAAILAFGMTFAGQAFQAYVIDTYADHTSSASAASQFIRSLTAFGFPLFAPAMYNALGYGWGNTLLAFLTLIIMIPAPLLIWFYGPGLRQRARSSY</sequence>
<feature type="transmembrane region" description="Helical" evidence="6">
    <location>
        <begin position="213"/>
        <end position="235"/>
    </location>
</feature>
<feature type="domain" description="Major facilitator superfamily (MFS) profile" evidence="7">
    <location>
        <begin position="60"/>
        <end position="494"/>
    </location>
</feature>
<dbReference type="AlphaFoldDB" id="A0A7H8QPP2"/>
<evidence type="ECO:0000256" key="4">
    <source>
        <dbReference type="ARBA" id="ARBA00023136"/>
    </source>
</evidence>
<dbReference type="OrthoDB" id="6770063at2759"/>
<evidence type="ECO:0000256" key="3">
    <source>
        <dbReference type="ARBA" id="ARBA00022989"/>
    </source>
</evidence>
<evidence type="ECO:0000256" key="6">
    <source>
        <dbReference type="SAM" id="Phobius"/>
    </source>
</evidence>
<keyword evidence="9" id="KW-1185">Reference proteome</keyword>
<dbReference type="SUPFAM" id="SSF103473">
    <property type="entry name" value="MFS general substrate transporter"/>
    <property type="match status" value="1"/>
</dbReference>
<dbReference type="CDD" id="cd17323">
    <property type="entry name" value="MFS_Tpo1_MDR_like"/>
    <property type="match status" value="1"/>
</dbReference>
<dbReference type="PANTHER" id="PTHR23502">
    <property type="entry name" value="MAJOR FACILITATOR SUPERFAMILY"/>
    <property type="match status" value="1"/>
</dbReference>
<keyword evidence="4 6" id="KW-0472">Membrane</keyword>
<evidence type="ECO:0000313" key="9">
    <source>
        <dbReference type="Proteomes" id="UP000509510"/>
    </source>
</evidence>
<dbReference type="GO" id="GO:0016020">
    <property type="term" value="C:membrane"/>
    <property type="evidence" value="ECO:0007669"/>
    <property type="project" value="UniProtKB-SubCell"/>
</dbReference>
<feature type="compositionally biased region" description="Basic and acidic residues" evidence="5">
    <location>
        <begin position="1"/>
        <end position="12"/>
    </location>
</feature>
<feature type="transmembrane region" description="Helical" evidence="6">
    <location>
        <begin position="399"/>
        <end position="421"/>
    </location>
</feature>
<feature type="transmembrane region" description="Helical" evidence="6">
    <location>
        <begin position="127"/>
        <end position="146"/>
    </location>
</feature>
<keyword evidence="2 6" id="KW-0812">Transmembrane</keyword>
<feature type="transmembrane region" description="Helical" evidence="6">
    <location>
        <begin position="73"/>
        <end position="92"/>
    </location>
</feature>
<gene>
    <name evidence="8" type="ORF">TRUGW13939_02528</name>
</gene>
<proteinExistence type="predicted"/>
<dbReference type="Pfam" id="PF07690">
    <property type="entry name" value="MFS_1"/>
    <property type="match status" value="1"/>
</dbReference>
<dbReference type="FunFam" id="1.20.1250.20:FF:000011">
    <property type="entry name" value="MFS multidrug transporter, putative"/>
    <property type="match status" value="1"/>
</dbReference>
<feature type="transmembrane region" description="Helical" evidence="6">
    <location>
        <begin position="186"/>
        <end position="207"/>
    </location>
</feature>
<feature type="transmembrane region" description="Helical" evidence="6">
    <location>
        <begin position="332"/>
        <end position="352"/>
    </location>
</feature>
<dbReference type="EMBL" id="CP055899">
    <property type="protein sequence ID" value="QKX55435.1"/>
    <property type="molecule type" value="Genomic_DNA"/>
</dbReference>
<dbReference type="InterPro" id="IPR036259">
    <property type="entry name" value="MFS_trans_sf"/>
</dbReference>
<dbReference type="RefSeq" id="XP_035341614.1">
    <property type="nucleotide sequence ID" value="XM_035485721.1"/>
</dbReference>
<dbReference type="InterPro" id="IPR020846">
    <property type="entry name" value="MFS_dom"/>
</dbReference>
<feature type="transmembrane region" description="Helical" evidence="6">
    <location>
        <begin position="373"/>
        <end position="393"/>
    </location>
</feature>
<evidence type="ECO:0000256" key="1">
    <source>
        <dbReference type="ARBA" id="ARBA00004141"/>
    </source>
</evidence>
<protein>
    <recommendedName>
        <fullName evidence="7">Major facilitator superfamily (MFS) profile domain-containing protein</fullName>
    </recommendedName>
</protein>
<dbReference type="Proteomes" id="UP000509510">
    <property type="component" value="Chromosome II"/>
</dbReference>
<feature type="transmembrane region" description="Helical" evidence="6">
    <location>
        <begin position="471"/>
        <end position="490"/>
    </location>
</feature>
<feature type="transmembrane region" description="Helical" evidence="6">
    <location>
        <begin position="287"/>
        <end position="312"/>
    </location>
</feature>
<dbReference type="KEGG" id="trg:TRUGW13939_02528"/>
<dbReference type="Gene3D" id="1.20.1250.20">
    <property type="entry name" value="MFS general substrate transporter like domains"/>
    <property type="match status" value="1"/>
</dbReference>
<dbReference type="GeneID" id="55990036"/>
<dbReference type="GO" id="GO:0022857">
    <property type="term" value="F:transmembrane transporter activity"/>
    <property type="evidence" value="ECO:0007669"/>
    <property type="project" value="InterPro"/>
</dbReference>
<reference evidence="9" key="1">
    <citation type="submission" date="2020-06" db="EMBL/GenBank/DDBJ databases">
        <title>A chromosome-scale genome assembly of Talaromyces rugulosus W13939.</title>
        <authorList>
            <person name="Wang B."/>
            <person name="Guo L."/>
            <person name="Ye K."/>
            <person name="Wang L."/>
        </authorList>
    </citation>
    <scope>NUCLEOTIDE SEQUENCE [LARGE SCALE GENOMIC DNA]</scope>
    <source>
        <strain evidence="9">W13939</strain>
    </source>
</reference>
<evidence type="ECO:0000256" key="5">
    <source>
        <dbReference type="SAM" id="MobiDB-lite"/>
    </source>
</evidence>
<dbReference type="InterPro" id="IPR011701">
    <property type="entry name" value="MFS"/>
</dbReference>
<evidence type="ECO:0000313" key="8">
    <source>
        <dbReference type="EMBL" id="QKX55435.1"/>
    </source>
</evidence>
<comment type="subcellular location">
    <subcellularLocation>
        <location evidence="1">Membrane</location>
        <topology evidence="1">Multi-pass membrane protein</topology>
    </subcellularLocation>
</comment>
<evidence type="ECO:0000259" key="7">
    <source>
        <dbReference type="PROSITE" id="PS50850"/>
    </source>
</evidence>
<dbReference type="PROSITE" id="PS50850">
    <property type="entry name" value="MFS"/>
    <property type="match status" value="1"/>
</dbReference>
<feature type="transmembrane region" description="Helical" evidence="6">
    <location>
        <begin position="152"/>
        <end position="174"/>
    </location>
</feature>
<dbReference type="PANTHER" id="PTHR23502:SF60">
    <property type="entry name" value="MAJOR FACILITATOR SUPERFAMILY (MFS) PROFILE DOMAIN-CONTAINING PROTEIN-RELATED"/>
    <property type="match status" value="1"/>
</dbReference>
<evidence type="ECO:0000256" key="2">
    <source>
        <dbReference type="ARBA" id="ARBA00022692"/>
    </source>
</evidence>
<keyword evidence="3 6" id="KW-1133">Transmembrane helix</keyword>
<feature type="transmembrane region" description="Helical" evidence="6">
    <location>
        <begin position="98"/>
        <end position="115"/>
    </location>
</feature>
<feature type="transmembrane region" description="Helical" evidence="6">
    <location>
        <begin position="442"/>
        <end position="459"/>
    </location>
</feature>
<organism evidence="8 9">
    <name type="scientific">Talaromyces rugulosus</name>
    <name type="common">Penicillium rugulosum</name>
    <dbReference type="NCBI Taxonomy" id="121627"/>
    <lineage>
        <taxon>Eukaryota</taxon>
        <taxon>Fungi</taxon>
        <taxon>Dikarya</taxon>
        <taxon>Ascomycota</taxon>
        <taxon>Pezizomycotina</taxon>
        <taxon>Eurotiomycetes</taxon>
        <taxon>Eurotiomycetidae</taxon>
        <taxon>Eurotiales</taxon>
        <taxon>Trichocomaceae</taxon>
        <taxon>Talaromyces</taxon>
        <taxon>Talaromyces sect. Islandici</taxon>
    </lineage>
</organism>
<name>A0A7H8QPP2_TALRU</name>
<accession>A0A7H8QPP2</accession>
<feature type="region of interest" description="Disordered" evidence="5">
    <location>
        <begin position="1"/>
        <end position="25"/>
    </location>
</feature>